<dbReference type="RefSeq" id="WP_263036458.1">
    <property type="nucleotide sequence ID" value="NZ_JAOTPL010000001.1"/>
</dbReference>
<dbReference type="Proteomes" id="UP001209317">
    <property type="component" value="Unassembled WGS sequence"/>
</dbReference>
<feature type="transmembrane region" description="Helical" evidence="1">
    <location>
        <begin position="7"/>
        <end position="26"/>
    </location>
</feature>
<sequence>MQTNKTYAVIWRLVLAAVAIYLFFYYGKEGAMAYMALAAGILMLLTAAIKAGLPNSSGANKNVEASNNTGLKEELKNGVIIDVRTPKEYASGHIPGSINIPLNTLSARKSELTRKYKTIITCCASGMRSASAKNILSGTQARIIDGGGWRSLQKQI</sequence>
<dbReference type="EMBL" id="JAOTPL010000001">
    <property type="protein sequence ID" value="MCU7692970.1"/>
    <property type="molecule type" value="Genomic_DNA"/>
</dbReference>
<dbReference type="InterPro" id="IPR036873">
    <property type="entry name" value="Rhodanese-like_dom_sf"/>
</dbReference>
<feature type="domain" description="Rhodanese" evidence="2">
    <location>
        <begin position="74"/>
        <end position="136"/>
    </location>
</feature>
<proteinExistence type="predicted"/>
<dbReference type="PANTHER" id="PTHR43031:SF1">
    <property type="entry name" value="PYRIDINE NUCLEOTIDE-DISULPHIDE OXIDOREDUCTASE"/>
    <property type="match status" value="1"/>
</dbReference>
<dbReference type="InterPro" id="IPR050229">
    <property type="entry name" value="GlpE_sulfurtransferase"/>
</dbReference>
<dbReference type="PROSITE" id="PS50206">
    <property type="entry name" value="RHODANESE_3"/>
    <property type="match status" value="1"/>
</dbReference>
<keyword evidence="1" id="KW-0472">Membrane</keyword>
<keyword evidence="1" id="KW-0812">Transmembrane</keyword>
<evidence type="ECO:0000256" key="1">
    <source>
        <dbReference type="SAM" id="Phobius"/>
    </source>
</evidence>
<comment type="caution">
    <text evidence="3">The sequence shown here is derived from an EMBL/GenBank/DDBJ whole genome shotgun (WGS) entry which is preliminary data.</text>
</comment>
<dbReference type="InterPro" id="IPR001763">
    <property type="entry name" value="Rhodanese-like_dom"/>
</dbReference>
<gene>
    <name evidence="3" type="ORF">OD355_00385</name>
</gene>
<reference evidence="3" key="1">
    <citation type="submission" date="2022-10" db="EMBL/GenBank/DDBJ databases">
        <authorList>
            <person name="Kim H.S."/>
            <person name="Kim J.-S."/>
            <person name="Suh M.K."/>
            <person name="Eom M.K."/>
            <person name="Lee J.-S."/>
        </authorList>
    </citation>
    <scope>NUCLEOTIDE SEQUENCE</scope>
    <source>
        <strain evidence="3">LIP-5</strain>
    </source>
</reference>
<feature type="transmembrane region" description="Helical" evidence="1">
    <location>
        <begin position="32"/>
        <end position="53"/>
    </location>
</feature>
<dbReference type="SMART" id="SM00450">
    <property type="entry name" value="RHOD"/>
    <property type="match status" value="1"/>
</dbReference>
<dbReference type="Pfam" id="PF00581">
    <property type="entry name" value="Rhodanese"/>
    <property type="match status" value="1"/>
</dbReference>
<dbReference type="PANTHER" id="PTHR43031">
    <property type="entry name" value="FAD-DEPENDENT OXIDOREDUCTASE"/>
    <property type="match status" value="1"/>
</dbReference>
<protein>
    <submittedName>
        <fullName evidence="3">Rhodanese-like domain-containing protein</fullName>
    </submittedName>
</protein>
<dbReference type="Gene3D" id="3.40.250.10">
    <property type="entry name" value="Rhodanese-like domain"/>
    <property type="match status" value="1"/>
</dbReference>
<dbReference type="CDD" id="cd00158">
    <property type="entry name" value="RHOD"/>
    <property type="match status" value="1"/>
</dbReference>
<dbReference type="AlphaFoldDB" id="A0AAE3LNY6"/>
<dbReference type="SUPFAM" id="SSF52821">
    <property type="entry name" value="Rhodanese/Cell cycle control phosphatase"/>
    <property type="match status" value="1"/>
</dbReference>
<name>A0AAE3LNY6_9BACT</name>
<organism evidence="3 4">
    <name type="scientific">Haoranjiania flava</name>
    <dbReference type="NCBI Taxonomy" id="1856322"/>
    <lineage>
        <taxon>Bacteria</taxon>
        <taxon>Pseudomonadati</taxon>
        <taxon>Bacteroidota</taxon>
        <taxon>Chitinophagia</taxon>
        <taxon>Chitinophagales</taxon>
        <taxon>Chitinophagaceae</taxon>
        <taxon>Haoranjiania</taxon>
    </lineage>
</organism>
<accession>A0AAE3LNY6</accession>
<keyword evidence="1" id="KW-1133">Transmembrane helix</keyword>
<evidence type="ECO:0000259" key="2">
    <source>
        <dbReference type="PROSITE" id="PS50206"/>
    </source>
</evidence>
<keyword evidence="4" id="KW-1185">Reference proteome</keyword>
<evidence type="ECO:0000313" key="4">
    <source>
        <dbReference type="Proteomes" id="UP001209317"/>
    </source>
</evidence>
<evidence type="ECO:0000313" key="3">
    <source>
        <dbReference type="EMBL" id="MCU7692970.1"/>
    </source>
</evidence>